<dbReference type="AlphaFoldDB" id="A0A951UCJ3"/>
<dbReference type="Pfam" id="PF00535">
    <property type="entry name" value="Glycos_transf_2"/>
    <property type="match status" value="1"/>
</dbReference>
<evidence type="ECO:0000313" key="2">
    <source>
        <dbReference type="EMBL" id="MBW4546706.1"/>
    </source>
</evidence>
<dbReference type="PANTHER" id="PTHR43685:SF2">
    <property type="entry name" value="GLYCOSYLTRANSFERASE 2-LIKE DOMAIN-CONTAINING PROTEIN"/>
    <property type="match status" value="1"/>
</dbReference>
<dbReference type="PANTHER" id="PTHR43685">
    <property type="entry name" value="GLYCOSYLTRANSFERASE"/>
    <property type="match status" value="1"/>
</dbReference>
<reference evidence="2" key="1">
    <citation type="submission" date="2021-05" db="EMBL/GenBank/DDBJ databases">
        <authorList>
            <person name="Pietrasiak N."/>
            <person name="Ward R."/>
            <person name="Stajich J.E."/>
            <person name="Kurbessoian T."/>
        </authorList>
    </citation>
    <scope>NUCLEOTIDE SEQUENCE</scope>
    <source>
        <strain evidence="2">CPER-KK1</strain>
    </source>
</reference>
<keyword evidence="2" id="KW-0328">Glycosyltransferase</keyword>
<feature type="domain" description="Glycosyltransferase 2-like" evidence="1">
    <location>
        <begin position="8"/>
        <end position="123"/>
    </location>
</feature>
<dbReference type="EMBL" id="JAHHIF010000028">
    <property type="protein sequence ID" value="MBW4546706.1"/>
    <property type="molecule type" value="Genomic_DNA"/>
</dbReference>
<dbReference type="InterPro" id="IPR029044">
    <property type="entry name" value="Nucleotide-diphossugar_trans"/>
</dbReference>
<evidence type="ECO:0000313" key="3">
    <source>
        <dbReference type="Proteomes" id="UP000753908"/>
    </source>
</evidence>
<name>A0A951UCJ3_9CYAN</name>
<organism evidence="2 3">
    <name type="scientific">Symplocastrum torsivum CPER-KK1</name>
    <dbReference type="NCBI Taxonomy" id="450513"/>
    <lineage>
        <taxon>Bacteria</taxon>
        <taxon>Bacillati</taxon>
        <taxon>Cyanobacteriota</taxon>
        <taxon>Cyanophyceae</taxon>
        <taxon>Oscillatoriophycideae</taxon>
        <taxon>Oscillatoriales</taxon>
        <taxon>Microcoleaceae</taxon>
        <taxon>Symplocastrum</taxon>
    </lineage>
</organism>
<dbReference type="InterPro" id="IPR001173">
    <property type="entry name" value="Glyco_trans_2-like"/>
</dbReference>
<gene>
    <name evidence="2" type="ORF">KME25_20020</name>
</gene>
<dbReference type="InterPro" id="IPR050834">
    <property type="entry name" value="Glycosyltransf_2"/>
</dbReference>
<dbReference type="Gene3D" id="3.90.550.10">
    <property type="entry name" value="Spore Coat Polysaccharide Biosynthesis Protein SpsA, Chain A"/>
    <property type="match status" value="1"/>
</dbReference>
<dbReference type="GO" id="GO:0016757">
    <property type="term" value="F:glycosyltransferase activity"/>
    <property type="evidence" value="ECO:0007669"/>
    <property type="project" value="UniProtKB-KW"/>
</dbReference>
<keyword evidence="2" id="KW-0808">Transferase</keyword>
<accession>A0A951UCJ3</accession>
<comment type="caution">
    <text evidence="2">The sequence shown here is derived from an EMBL/GenBank/DDBJ whole genome shotgun (WGS) entry which is preliminary data.</text>
</comment>
<protein>
    <submittedName>
        <fullName evidence="2">Glycosyltransferase</fullName>
        <ecNumber evidence="2">2.4.-.-</ecNumber>
    </submittedName>
</protein>
<dbReference type="Proteomes" id="UP000753908">
    <property type="component" value="Unassembled WGS sequence"/>
</dbReference>
<reference evidence="2" key="2">
    <citation type="journal article" date="2022" name="Microbiol. Resour. Announc.">
        <title>Metagenome Sequencing to Explore Phylogenomics of Terrestrial Cyanobacteria.</title>
        <authorList>
            <person name="Ward R.D."/>
            <person name="Stajich J.E."/>
            <person name="Johansen J.R."/>
            <person name="Huntemann M."/>
            <person name="Clum A."/>
            <person name="Foster B."/>
            <person name="Foster B."/>
            <person name="Roux S."/>
            <person name="Palaniappan K."/>
            <person name="Varghese N."/>
            <person name="Mukherjee S."/>
            <person name="Reddy T.B.K."/>
            <person name="Daum C."/>
            <person name="Copeland A."/>
            <person name="Chen I.A."/>
            <person name="Ivanova N.N."/>
            <person name="Kyrpides N.C."/>
            <person name="Shapiro N."/>
            <person name="Eloe-Fadrosh E.A."/>
            <person name="Pietrasiak N."/>
        </authorList>
    </citation>
    <scope>NUCLEOTIDE SEQUENCE</scope>
    <source>
        <strain evidence="2">CPER-KK1</strain>
    </source>
</reference>
<sequence length="319" mass="37016">MTSNPKISIVIPVYNGSDYLKEAIDSALGQTAPDFEVIVVNDGSNDGGKTEAIANSYSDKIRYFYKENGGVASALNLGIKNMRGEWFAWLSHDDFFSKNRIEQDLILIEKHPEAKVIYCTLKDVDFQGEILENVKYPIVQVKNCYEALMFVNMCALTIHQSCFKTIGVFDESKRTSQDVDFTLRLARRFSFYLNNNSITYRREHLNRGTYTLAEPYKKELQKFCDIIHNELSFNDLFSNLTASDNEDTIANAWFSLGHLYQSFGAEHYSKECYKLGINSYKNNFTRLVKIFNFKTKKIESYIANNWINRFHLFFKGFKW</sequence>
<dbReference type="EC" id="2.4.-.-" evidence="2"/>
<evidence type="ECO:0000259" key="1">
    <source>
        <dbReference type="Pfam" id="PF00535"/>
    </source>
</evidence>
<proteinExistence type="predicted"/>
<dbReference type="SUPFAM" id="SSF53448">
    <property type="entry name" value="Nucleotide-diphospho-sugar transferases"/>
    <property type="match status" value="1"/>
</dbReference>